<sequence length="123" mass="13349">MEESGGGGIFGIIILLFGLALVIATIAGLWKCFEKAGEPGWTAIIPIYNIYVLLKIVGAPIWFLILFFIPIVSIIAGIYVYYLFAKSFGKGAVYAIGILFVPFVILPLMGFGDDQYEGPTYGT</sequence>
<protein>
    <recommendedName>
        <fullName evidence="4">Signal peptidase I</fullName>
    </recommendedName>
</protein>
<keyword evidence="1" id="KW-1133">Transmembrane helix</keyword>
<keyword evidence="1" id="KW-0812">Transmembrane</keyword>
<evidence type="ECO:0000256" key="1">
    <source>
        <dbReference type="SAM" id="Phobius"/>
    </source>
</evidence>
<gene>
    <name evidence="2" type="ORF">J3U87_02530</name>
</gene>
<accession>A0A8A4TP44</accession>
<dbReference type="RefSeq" id="WP_237381452.1">
    <property type="nucleotide sequence ID" value="NZ_CP071793.1"/>
</dbReference>
<dbReference type="InterPro" id="IPR043739">
    <property type="entry name" value="DUF5684"/>
</dbReference>
<name>A0A8A4TP44_SULCO</name>
<dbReference type="KEGG" id="scor:J3U87_02530"/>
<feature type="transmembrane region" description="Helical" evidence="1">
    <location>
        <begin position="91"/>
        <end position="111"/>
    </location>
</feature>
<dbReference type="Pfam" id="PF18936">
    <property type="entry name" value="DUF5684"/>
    <property type="match status" value="1"/>
</dbReference>
<evidence type="ECO:0000313" key="2">
    <source>
        <dbReference type="EMBL" id="QTD51320.1"/>
    </source>
</evidence>
<keyword evidence="3" id="KW-1185">Reference proteome</keyword>
<feature type="transmembrane region" description="Helical" evidence="1">
    <location>
        <begin position="61"/>
        <end position="84"/>
    </location>
</feature>
<dbReference type="EMBL" id="CP071793">
    <property type="protein sequence ID" value="QTD51320.1"/>
    <property type="molecule type" value="Genomic_DNA"/>
</dbReference>
<dbReference type="Proteomes" id="UP000663929">
    <property type="component" value="Chromosome"/>
</dbReference>
<reference evidence="2" key="1">
    <citation type="submission" date="2021-03" db="EMBL/GenBank/DDBJ databases">
        <title>Acanthopleuribacteraceae sp. M133.</title>
        <authorList>
            <person name="Wang G."/>
        </authorList>
    </citation>
    <scope>NUCLEOTIDE SEQUENCE</scope>
    <source>
        <strain evidence="2">M133</strain>
    </source>
</reference>
<keyword evidence="1" id="KW-0472">Membrane</keyword>
<proteinExistence type="predicted"/>
<dbReference type="AlphaFoldDB" id="A0A8A4TP44"/>
<feature type="transmembrane region" description="Helical" evidence="1">
    <location>
        <begin position="7"/>
        <end position="30"/>
    </location>
</feature>
<organism evidence="2 3">
    <name type="scientific">Sulfidibacter corallicola</name>
    <dbReference type="NCBI Taxonomy" id="2818388"/>
    <lineage>
        <taxon>Bacteria</taxon>
        <taxon>Pseudomonadati</taxon>
        <taxon>Acidobacteriota</taxon>
        <taxon>Holophagae</taxon>
        <taxon>Acanthopleuribacterales</taxon>
        <taxon>Acanthopleuribacteraceae</taxon>
        <taxon>Sulfidibacter</taxon>
    </lineage>
</organism>
<evidence type="ECO:0000313" key="3">
    <source>
        <dbReference type="Proteomes" id="UP000663929"/>
    </source>
</evidence>
<evidence type="ECO:0008006" key="4">
    <source>
        <dbReference type="Google" id="ProtNLM"/>
    </source>
</evidence>